<proteinExistence type="predicted"/>
<sequence>MQTVSDYYYYYFYNYQRLQHRLSVMAPMGIPRAVRKCRIEIAAHRYGRQQSIRIVFSLFSWRMHTITAIVFIDVVLRHFQSDIHSFIDLGQT</sequence>
<name>A0A644X1L1_9ZZZZ</name>
<organism evidence="1">
    <name type="scientific">bioreactor metagenome</name>
    <dbReference type="NCBI Taxonomy" id="1076179"/>
    <lineage>
        <taxon>unclassified sequences</taxon>
        <taxon>metagenomes</taxon>
        <taxon>ecological metagenomes</taxon>
    </lineage>
</organism>
<dbReference type="EMBL" id="VSSQ01001639">
    <property type="protein sequence ID" value="MPM10006.1"/>
    <property type="molecule type" value="Genomic_DNA"/>
</dbReference>
<protein>
    <submittedName>
        <fullName evidence="1">Uncharacterized protein</fullName>
    </submittedName>
</protein>
<reference evidence="1" key="1">
    <citation type="submission" date="2019-08" db="EMBL/GenBank/DDBJ databases">
        <authorList>
            <person name="Kucharzyk K."/>
            <person name="Murdoch R.W."/>
            <person name="Higgins S."/>
            <person name="Loffler F."/>
        </authorList>
    </citation>
    <scope>NUCLEOTIDE SEQUENCE</scope>
</reference>
<accession>A0A644X1L1</accession>
<dbReference type="AlphaFoldDB" id="A0A644X1L1"/>
<gene>
    <name evidence="1" type="ORF">SDC9_56330</name>
</gene>
<evidence type="ECO:0000313" key="1">
    <source>
        <dbReference type="EMBL" id="MPM10006.1"/>
    </source>
</evidence>
<comment type="caution">
    <text evidence="1">The sequence shown here is derived from an EMBL/GenBank/DDBJ whole genome shotgun (WGS) entry which is preliminary data.</text>
</comment>